<dbReference type="AlphaFoldDB" id="A0AAW2VW00"/>
<protein>
    <submittedName>
        <fullName evidence="1">Uncharacterized protein</fullName>
    </submittedName>
</protein>
<dbReference type="EMBL" id="JACGWN010000009">
    <property type="protein sequence ID" value="KAL0433070.1"/>
    <property type="molecule type" value="Genomic_DNA"/>
</dbReference>
<gene>
    <name evidence="1" type="ORF">Slati_2641300</name>
</gene>
<sequence>MAKLWGFSEGFDMNRLNPVLDGNLEPYPEEEAPASEDDEFATLIDEVENMG</sequence>
<reference evidence="1" key="2">
    <citation type="journal article" date="2024" name="Plant">
        <title>Genomic evolution and insights into agronomic trait innovations of Sesamum species.</title>
        <authorList>
            <person name="Miao H."/>
            <person name="Wang L."/>
            <person name="Qu L."/>
            <person name="Liu H."/>
            <person name="Sun Y."/>
            <person name="Le M."/>
            <person name="Wang Q."/>
            <person name="Wei S."/>
            <person name="Zheng Y."/>
            <person name="Lin W."/>
            <person name="Duan Y."/>
            <person name="Cao H."/>
            <person name="Xiong S."/>
            <person name="Wang X."/>
            <person name="Wei L."/>
            <person name="Li C."/>
            <person name="Ma Q."/>
            <person name="Ju M."/>
            <person name="Zhao R."/>
            <person name="Li G."/>
            <person name="Mu C."/>
            <person name="Tian Q."/>
            <person name="Mei H."/>
            <person name="Zhang T."/>
            <person name="Gao T."/>
            <person name="Zhang H."/>
        </authorList>
    </citation>
    <scope>NUCLEOTIDE SEQUENCE</scope>
    <source>
        <strain evidence="1">KEN1</strain>
    </source>
</reference>
<evidence type="ECO:0000313" key="1">
    <source>
        <dbReference type="EMBL" id="KAL0433070.1"/>
    </source>
</evidence>
<reference evidence="1" key="1">
    <citation type="submission" date="2020-06" db="EMBL/GenBank/DDBJ databases">
        <authorList>
            <person name="Li T."/>
            <person name="Hu X."/>
            <person name="Zhang T."/>
            <person name="Song X."/>
            <person name="Zhang H."/>
            <person name="Dai N."/>
            <person name="Sheng W."/>
            <person name="Hou X."/>
            <person name="Wei L."/>
        </authorList>
    </citation>
    <scope>NUCLEOTIDE SEQUENCE</scope>
    <source>
        <strain evidence="1">KEN1</strain>
        <tissue evidence="1">Leaf</tissue>
    </source>
</reference>
<accession>A0AAW2VW00</accession>
<organism evidence="1">
    <name type="scientific">Sesamum latifolium</name>
    <dbReference type="NCBI Taxonomy" id="2727402"/>
    <lineage>
        <taxon>Eukaryota</taxon>
        <taxon>Viridiplantae</taxon>
        <taxon>Streptophyta</taxon>
        <taxon>Embryophyta</taxon>
        <taxon>Tracheophyta</taxon>
        <taxon>Spermatophyta</taxon>
        <taxon>Magnoliopsida</taxon>
        <taxon>eudicotyledons</taxon>
        <taxon>Gunneridae</taxon>
        <taxon>Pentapetalae</taxon>
        <taxon>asterids</taxon>
        <taxon>lamiids</taxon>
        <taxon>Lamiales</taxon>
        <taxon>Pedaliaceae</taxon>
        <taxon>Sesamum</taxon>
    </lineage>
</organism>
<proteinExistence type="predicted"/>
<name>A0AAW2VW00_9LAMI</name>
<comment type="caution">
    <text evidence="1">The sequence shown here is derived from an EMBL/GenBank/DDBJ whole genome shotgun (WGS) entry which is preliminary data.</text>
</comment>